<comment type="caution">
    <text evidence="1">The sequence shown here is derived from an EMBL/GenBank/DDBJ whole genome shotgun (WGS) entry which is preliminary data.</text>
</comment>
<protein>
    <recommendedName>
        <fullName evidence="3">Short chain dehydrogenase</fullName>
    </recommendedName>
</protein>
<dbReference type="SUPFAM" id="SSF51735">
    <property type="entry name" value="NAD(P)-binding Rossmann-fold domains"/>
    <property type="match status" value="1"/>
</dbReference>
<dbReference type="GeneID" id="70246309"/>
<dbReference type="AlphaFoldDB" id="A0AAD4PVQ3"/>
<proteinExistence type="predicted"/>
<accession>A0AAD4PVQ3</accession>
<dbReference type="GO" id="GO:0016616">
    <property type="term" value="F:oxidoreductase activity, acting on the CH-OH group of donors, NAD or NADP as acceptor"/>
    <property type="evidence" value="ECO:0007669"/>
    <property type="project" value="TreeGrafter"/>
</dbReference>
<name>A0AAD4PVQ3_9EURO</name>
<dbReference type="Gene3D" id="3.40.50.720">
    <property type="entry name" value="NAD(P)-binding Rossmann-like Domain"/>
    <property type="match status" value="1"/>
</dbReference>
<evidence type="ECO:0000313" key="2">
    <source>
        <dbReference type="Proteomes" id="UP001201262"/>
    </source>
</evidence>
<dbReference type="InterPro" id="IPR002347">
    <property type="entry name" value="SDR_fam"/>
</dbReference>
<dbReference type="PANTHER" id="PTHR45458:SF3">
    <property type="entry name" value="CHAIN DEHYDROGENASE (ATSC), PUTATIVE-RELATED"/>
    <property type="match status" value="1"/>
</dbReference>
<dbReference type="EMBL" id="JAJTJA010000006">
    <property type="protein sequence ID" value="KAH8697005.1"/>
    <property type="molecule type" value="Genomic_DNA"/>
</dbReference>
<sequence length="271" mass="29148">MPSYVITGASRGLGWEFLRQLSSDSNNIVIGMVRNKHATDTRVSEELQARSNIHILQADISDYGAMQNAAEETAHITGGGLDYLIANAGMVAGFDAFDPIGILGKQPEALEHNLMQAFKINVVSNIHLFNLFTPLILKGEAKKVIAISSGHADLNITAKFNIDVSAVYAITKASLNIAVAKFSAQYAKDGVLFMSICPGVVDTGRYASATEEQLKAVSRMTKSFKEYAPHFKGPASPESSVRDVLSVINNSSVENGDGGSFVSHKGNQQWL</sequence>
<dbReference type="PANTHER" id="PTHR45458">
    <property type="entry name" value="SHORT-CHAIN DEHYDROGENASE/REDUCTASE SDR"/>
    <property type="match status" value="1"/>
</dbReference>
<evidence type="ECO:0000313" key="1">
    <source>
        <dbReference type="EMBL" id="KAH8697005.1"/>
    </source>
</evidence>
<dbReference type="PRINTS" id="PR00081">
    <property type="entry name" value="GDHRDH"/>
</dbReference>
<dbReference type="InterPro" id="IPR036291">
    <property type="entry name" value="NAD(P)-bd_dom_sf"/>
</dbReference>
<organism evidence="1 2">
    <name type="scientific">Talaromyces proteolyticus</name>
    <dbReference type="NCBI Taxonomy" id="1131652"/>
    <lineage>
        <taxon>Eukaryota</taxon>
        <taxon>Fungi</taxon>
        <taxon>Dikarya</taxon>
        <taxon>Ascomycota</taxon>
        <taxon>Pezizomycotina</taxon>
        <taxon>Eurotiomycetes</taxon>
        <taxon>Eurotiomycetidae</taxon>
        <taxon>Eurotiales</taxon>
        <taxon>Trichocomaceae</taxon>
        <taxon>Talaromyces</taxon>
        <taxon>Talaromyces sect. Bacilispori</taxon>
    </lineage>
</organism>
<gene>
    <name evidence="1" type="ORF">BGW36DRAFT_377747</name>
</gene>
<dbReference type="RefSeq" id="XP_046071706.1">
    <property type="nucleotide sequence ID" value="XM_046216022.1"/>
</dbReference>
<keyword evidence="2" id="KW-1185">Reference proteome</keyword>
<evidence type="ECO:0008006" key="3">
    <source>
        <dbReference type="Google" id="ProtNLM"/>
    </source>
</evidence>
<dbReference type="InterPro" id="IPR052184">
    <property type="entry name" value="SDR_enzymes"/>
</dbReference>
<dbReference type="Pfam" id="PF00106">
    <property type="entry name" value="adh_short"/>
    <property type="match status" value="1"/>
</dbReference>
<dbReference type="Proteomes" id="UP001201262">
    <property type="component" value="Unassembled WGS sequence"/>
</dbReference>
<reference evidence="1" key="1">
    <citation type="submission" date="2021-12" db="EMBL/GenBank/DDBJ databases">
        <title>Convergent genome expansion in fungi linked to evolution of root-endophyte symbiosis.</title>
        <authorList>
            <consortium name="DOE Joint Genome Institute"/>
            <person name="Ke Y.-H."/>
            <person name="Bonito G."/>
            <person name="Liao H.-L."/>
            <person name="Looney B."/>
            <person name="Rojas-Flechas A."/>
            <person name="Nash J."/>
            <person name="Hameed K."/>
            <person name="Schadt C."/>
            <person name="Martin F."/>
            <person name="Crous P.W."/>
            <person name="Miettinen O."/>
            <person name="Magnuson J.K."/>
            <person name="Labbe J."/>
            <person name="Jacobson D."/>
            <person name="Doktycz M.J."/>
            <person name="Veneault-Fourrey C."/>
            <person name="Kuo A."/>
            <person name="Mondo S."/>
            <person name="Calhoun S."/>
            <person name="Riley R."/>
            <person name="Ohm R."/>
            <person name="LaButti K."/>
            <person name="Andreopoulos B."/>
            <person name="Pangilinan J."/>
            <person name="Nolan M."/>
            <person name="Tritt A."/>
            <person name="Clum A."/>
            <person name="Lipzen A."/>
            <person name="Daum C."/>
            <person name="Barry K."/>
            <person name="Grigoriev I.V."/>
            <person name="Vilgalys R."/>
        </authorList>
    </citation>
    <scope>NUCLEOTIDE SEQUENCE</scope>
    <source>
        <strain evidence="1">PMI_201</strain>
    </source>
</reference>